<gene>
    <name evidence="4" type="ORF">COU03_03490</name>
</gene>
<proteinExistence type="inferred from homology"/>
<reference evidence="5" key="1">
    <citation type="submission" date="2017-09" db="EMBL/GenBank/DDBJ databases">
        <title>Depth-based differentiation of microbial function through sediment-hosted aquifers and enrichment of novel symbionts in the deep terrestrial subsurface.</title>
        <authorList>
            <person name="Probst A.J."/>
            <person name="Ladd B."/>
            <person name="Jarett J.K."/>
            <person name="Geller-Mcgrath D.E."/>
            <person name="Sieber C.M.K."/>
            <person name="Emerson J.B."/>
            <person name="Anantharaman K."/>
            <person name="Thomas B.C."/>
            <person name="Malmstrom R."/>
            <person name="Stieglmeier M."/>
            <person name="Klingl A."/>
            <person name="Woyke T."/>
            <person name="Ryan C.M."/>
            <person name="Banfield J.F."/>
        </authorList>
    </citation>
    <scope>NUCLEOTIDE SEQUENCE [LARGE SCALE GENOMIC DNA]</scope>
</reference>
<dbReference type="InterPro" id="IPR036079">
    <property type="entry name" value="ATPase_csu/dsu_sf"/>
</dbReference>
<dbReference type="InterPro" id="IPR035067">
    <property type="entry name" value="V-type_ATPase_csu/dsu"/>
</dbReference>
<protein>
    <recommendedName>
        <fullName evidence="6">V-type ATP synthase subunit C</fullName>
    </recommendedName>
</protein>
<dbReference type="AlphaFoldDB" id="A0A2H0UVX3"/>
<comment type="caution">
    <text evidence="4">The sequence shown here is derived from an EMBL/GenBank/DDBJ whole genome shotgun (WGS) entry which is preliminary data.</text>
</comment>
<dbReference type="PANTHER" id="PTHR38682:SF1">
    <property type="entry name" value="V-TYPE ATP SYNTHASE SUBUNIT C"/>
    <property type="match status" value="1"/>
</dbReference>
<evidence type="ECO:0000313" key="4">
    <source>
        <dbReference type="EMBL" id="PIR90982.1"/>
    </source>
</evidence>
<dbReference type="PANTHER" id="PTHR38682">
    <property type="entry name" value="V-TYPE ATP SYNTHASE SUBUNIT C"/>
    <property type="match status" value="1"/>
</dbReference>
<name>A0A2H0UVX3_9BACT</name>
<evidence type="ECO:0000256" key="3">
    <source>
        <dbReference type="ARBA" id="ARBA00023065"/>
    </source>
</evidence>
<dbReference type="SUPFAM" id="SSF103486">
    <property type="entry name" value="V-type ATP synthase subunit C"/>
    <property type="match status" value="1"/>
</dbReference>
<dbReference type="EMBL" id="PFAV01000063">
    <property type="protein sequence ID" value="PIR90982.1"/>
    <property type="molecule type" value="Genomic_DNA"/>
</dbReference>
<sequence length="335" mass="38281">MYEFATGVINVWEKKILSVLDQERMLKSPDRASAFMVLFDTDLGEIIAEGSQKNIEDIFSRDLNILKKKLVNILDDKKLLASFLFLKFDALNLKSALKKSFFGKETKNFKPFEFSLEPYKKVESFLKVLLDNNEKSNALTQHCDNFYVRRLVLEAIQILSSNKEDGQTMDSQMIETAVDRAYLKVRLAMAKKENALPEMVRLEIDVANLRSLLGKNSQPFLAGGNLASSQIEKLAQRKEEDLSDNLKIFLEVLELAFLLDEDHGRNTGIALEKKLDGYIAKKIFQKEKEKGSGIEKVLAFFQKKMNSYANIRLILFAKENNLPLEEIERALLPIA</sequence>
<dbReference type="Gene3D" id="1.10.132.50">
    <property type="entry name" value="ATP synthase (C/AC39) subunit, domain 3"/>
    <property type="match status" value="1"/>
</dbReference>
<evidence type="ECO:0000256" key="2">
    <source>
        <dbReference type="ARBA" id="ARBA00022448"/>
    </source>
</evidence>
<dbReference type="GO" id="GO:0046961">
    <property type="term" value="F:proton-transporting ATPase activity, rotational mechanism"/>
    <property type="evidence" value="ECO:0007669"/>
    <property type="project" value="InterPro"/>
</dbReference>
<dbReference type="Gene3D" id="1.20.1690.10">
    <property type="entry name" value="V-type ATP synthase subunit C domain"/>
    <property type="match status" value="2"/>
</dbReference>
<keyword evidence="2" id="KW-0813">Transport</keyword>
<comment type="similarity">
    <text evidence="1">Belongs to the V-ATPase V0D/AC39 subunit family.</text>
</comment>
<evidence type="ECO:0000256" key="1">
    <source>
        <dbReference type="ARBA" id="ARBA00006709"/>
    </source>
</evidence>
<dbReference type="Pfam" id="PF01992">
    <property type="entry name" value="vATP-synt_AC39"/>
    <property type="match status" value="1"/>
</dbReference>
<accession>A0A2H0UVX3</accession>
<keyword evidence="3" id="KW-0406">Ion transport</keyword>
<organism evidence="4 5">
    <name type="scientific">bacterium (Candidatus Gribaldobacteria) CG10_big_fil_rev_8_21_14_0_10_41_12</name>
    <dbReference type="NCBI Taxonomy" id="2014277"/>
    <lineage>
        <taxon>Bacteria</taxon>
        <taxon>Candidatus Gribaldobacteria</taxon>
    </lineage>
</organism>
<evidence type="ECO:0008006" key="6">
    <source>
        <dbReference type="Google" id="ProtNLM"/>
    </source>
</evidence>
<evidence type="ECO:0000313" key="5">
    <source>
        <dbReference type="Proteomes" id="UP000228906"/>
    </source>
</evidence>
<dbReference type="Proteomes" id="UP000228906">
    <property type="component" value="Unassembled WGS sequence"/>
</dbReference>
<dbReference type="InterPro" id="IPR002843">
    <property type="entry name" value="ATPase_V0-cplx_csu/dsu"/>
</dbReference>
<dbReference type="InterPro" id="IPR044911">
    <property type="entry name" value="V-type_ATPase_csu/dsu_dom_3"/>
</dbReference>
<dbReference type="InterPro" id="IPR050873">
    <property type="entry name" value="V-ATPase_V0D/AC39_subunit"/>
</dbReference>